<dbReference type="PANTHER" id="PTHR10520:SF12">
    <property type="entry name" value="TRIFUNCTIONAL PURINE BIOSYNTHETIC PROTEIN ADENOSINE-3"/>
    <property type="match status" value="1"/>
</dbReference>
<keyword evidence="5 12" id="KW-0436">Ligase</keyword>
<reference evidence="15 16" key="2">
    <citation type="submission" date="2017-09" db="EMBL/GenBank/DDBJ databases">
        <title>Bacillus patelloidae sp. nov., isolated from the intestinal tract of a marine limpet.</title>
        <authorList>
            <person name="Liu R."/>
            <person name="Dong C."/>
            <person name="Shao Z."/>
        </authorList>
    </citation>
    <scope>NUCLEOTIDE SEQUENCE [LARGE SCALE GENOMIC DNA]</scope>
    <source>
        <strain evidence="15 16">SA5d-4</strain>
    </source>
</reference>
<dbReference type="GO" id="GO:0006189">
    <property type="term" value="P:'de novo' IMP biosynthetic process"/>
    <property type="evidence" value="ECO:0007669"/>
    <property type="project" value="UniProtKB-UniRule"/>
</dbReference>
<dbReference type="InterPro" id="IPR036676">
    <property type="entry name" value="PurM-like_C_sf"/>
</dbReference>
<dbReference type="InterPro" id="IPR010918">
    <property type="entry name" value="PurM-like_C_dom"/>
</dbReference>
<dbReference type="PANTHER" id="PTHR10520">
    <property type="entry name" value="TRIFUNCTIONAL PURINE BIOSYNTHETIC PROTEIN ADENOSINE-3-RELATED"/>
    <property type="match status" value="1"/>
</dbReference>
<dbReference type="FunFam" id="3.90.650.10:FF:000001">
    <property type="entry name" value="Phosphoribosylformylglycinamidine cyclo-ligase"/>
    <property type="match status" value="1"/>
</dbReference>
<dbReference type="GO" id="GO:0004637">
    <property type="term" value="F:phosphoribosylamine-glycine ligase activity"/>
    <property type="evidence" value="ECO:0007669"/>
    <property type="project" value="TreeGrafter"/>
</dbReference>
<dbReference type="GO" id="GO:0004641">
    <property type="term" value="F:phosphoribosylformylglycinamidine cyclo-ligase activity"/>
    <property type="evidence" value="ECO:0007669"/>
    <property type="project" value="UniProtKB-UniRule"/>
</dbReference>
<evidence type="ECO:0000256" key="6">
    <source>
        <dbReference type="ARBA" id="ARBA00022741"/>
    </source>
</evidence>
<dbReference type="GO" id="GO:0005524">
    <property type="term" value="F:ATP binding"/>
    <property type="evidence" value="ECO:0007669"/>
    <property type="project" value="UniProtKB-KW"/>
</dbReference>
<evidence type="ECO:0000256" key="3">
    <source>
        <dbReference type="ARBA" id="ARBA00013047"/>
    </source>
</evidence>
<evidence type="ECO:0000256" key="4">
    <source>
        <dbReference type="ARBA" id="ARBA00020367"/>
    </source>
</evidence>
<evidence type="ECO:0000313" key="16">
    <source>
        <dbReference type="Proteomes" id="UP000217083"/>
    </source>
</evidence>
<dbReference type="Pfam" id="PF00586">
    <property type="entry name" value="AIRS"/>
    <property type="match status" value="1"/>
</dbReference>
<evidence type="ECO:0000256" key="11">
    <source>
        <dbReference type="ARBA" id="ARBA00049057"/>
    </source>
</evidence>
<accession>A0A263BR98</accession>
<dbReference type="HAMAP" id="MF_00741">
    <property type="entry name" value="AIRS"/>
    <property type="match status" value="1"/>
</dbReference>
<evidence type="ECO:0000313" key="15">
    <source>
        <dbReference type="EMBL" id="OZM56233.1"/>
    </source>
</evidence>
<dbReference type="SUPFAM" id="SSF56042">
    <property type="entry name" value="PurM C-terminal domain-like"/>
    <property type="match status" value="1"/>
</dbReference>
<keyword evidence="12" id="KW-0658">Purine biosynthesis</keyword>
<dbReference type="InterPro" id="IPR036921">
    <property type="entry name" value="PurM-like_N_sf"/>
</dbReference>
<dbReference type="Gene3D" id="3.30.1330.10">
    <property type="entry name" value="PurM-like, N-terminal domain"/>
    <property type="match status" value="1"/>
</dbReference>
<dbReference type="InterPro" id="IPR004733">
    <property type="entry name" value="PurM_cligase"/>
</dbReference>
<comment type="pathway">
    <text evidence="1 12">Purine metabolism; IMP biosynthesis via de novo pathway; 5-amino-1-(5-phospho-D-ribosyl)imidazole from N(2)-formyl-N(1)-(5-phospho-D-ribosyl)glycinamide: step 2/2.</text>
</comment>
<dbReference type="GO" id="GO:0005829">
    <property type="term" value="C:cytosol"/>
    <property type="evidence" value="ECO:0007669"/>
    <property type="project" value="TreeGrafter"/>
</dbReference>
<reference evidence="16" key="1">
    <citation type="submission" date="2017-08" db="EMBL/GenBank/DDBJ databases">
        <authorList>
            <person name="Huang Z."/>
        </authorList>
    </citation>
    <scope>NUCLEOTIDE SEQUENCE [LARGE SCALE GENOMIC DNA]</scope>
    <source>
        <strain evidence="16">SA5d-4</strain>
    </source>
</reference>
<comment type="caution">
    <text evidence="15">The sequence shown here is derived from an EMBL/GenBank/DDBJ whole genome shotgun (WGS) entry which is preliminary data.</text>
</comment>
<organism evidence="15 16">
    <name type="scientific">Lottiidibacillus patelloidae</name>
    <dbReference type="NCBI Taxonomy" id="2670334"/>
    <lineage>
        <taxon>Bacteria</taxon>
        <taxon>Bacillati</taxon>
        <taxon>Bacillota</taxon>
        <taxon>Bacilli</taxon>
        <taxon>Bacillales</taxon>
        <taxon>Bacillaceae</taxon>
        <taxon>Lottiidibacillus</taxon>
    </lineage>
</organism>
<keyword evidence="6 12" id="KW-0547">Nucleotide-binding</keyword>
<proteinExistence type="inferred from homology"/>
<dbReference type="EMBL" id="NPIA01000007">
    <property type="protein sequence ID" value="OZM56233.1"/>
    <property type="molecule type" value="Genomic_DNA"/>
</dbReference>
<evidence type="ECO:0000256" key="10">
    <source>
        <dbReference type="ARBA" id="ARBA00033093"/>
    </source>
</evidence>
<comment type="catalytic activity">
    <reaction evidence="11 12">
        <text>2-formamido-N(1)-(5-O-phospho-beta-D-ribosyl)acetamidine + ATP = 5-amino-1-(5-phospho-beta-D-ribosyl)imidazole + ADP + phosphate + H(+)</text>
        <dbReference type="Rhea" id="RHEA:23032"/>
        <dbReference type="ChEBI" id="CHEBI:15378"/>
        <dbReference type="ChEBI" id="CHEBI:30616"/>
        <dbReference type="ChEBI" id="CHEBI:43474"/>
        <dbReference type="ChEBI" id="CHEBI:137981"/>
        <dbReference type="ChEBI" id="CHEBI:147287"/>
        <dbReference type="ChEBI" id="CHEBI:456216"/>
        <dbReference type="EC" id="6.3.3.1"/>
    </reaction>
</comment>
<dbReference type="CDD" id="cd02196">
    <property type="entry name" value="PurM"/>
    <property type="match status" value="1"/>
</dbReference>
<evidence type="ECO:0000256" key="7">
    <source>
        <dbReference type="ARBA" id="ARBA00022840"/>
    </source>
</evidence>
<evidence type="ECO:0000259" key="14">
    <source>
        <dbReference type="Pfam" id="PF02769"/>
    </source>
</evidence>
<dbReference type="FunFam" id="3.30.1330.10:FF:000001">
    <property type="entry name" value="Phosphoribosylformylglycinamidine cyclo-ligase"/>
    <property type="match status" value="1"/>
</dbReference>
<dbReference type="RefSeq" id="WP_094925688.1">
    <property type="nucleotide sequence ID" value="NZ_NPIA01000007.1"/>
</dbReference>
<gene>
    <name evidence="12" type="primary">purM</name>
    <name evidence="15" type="ORF">CIB95_12470</name>
</gene>
<evidence type="ECO:0000259" key="13">
    <source>
        <dbReference type="Pfam" id="PF00586"/>
    </source>
</evidence>
<dbReference type="Pfam" id="PF02769">
    <property type="entry name" value="AIRS_C"/>
    <property type="match status" value="1"/>
</dbReference>
<evidence type="ECO:0000256" key="1">
    <source>
        <dbReference type="ARBA" id="ARBA00004686"/>
    </source>
</evidence>
<evidence type="ECO:0000256" key="5">
    <source>
        <dbReference type="ARBA" id="ARBA00022598"/>
    </source>
</evidence>
<dbReference type="InterPro" id="IPR016188">
    <property type="entry name" value="PurM-like_N"/>
</dbReference>
<dbReference type="Proteomes" id="UP000217083">
    <property type="component" value="Unassembled WGS sequence"/>
</dbReference>
<dbReference type="Gene3D" id="3.90.650.10">
    <property type="entry name" value="PurM-like C-terminal domain"/>
    <property type="match status" value="1"/>
</dbReference>
<keyword evidence="16" id="KW-1185">Reference proteome</keyword>
<feature type="domain" description="PurM-like N-terminal" evidence="13">
    <location>
        <begin position="56"/>
        <end position="161"/>
    </location>
</feature>
<sequence>MVNAYKQAGVDIKAGYKSVSLMKKHVQKTLRPEVIGSLGGFGGMFDLSQLKMKEPVLISGADGVGTKLMITFQMNRHDTIGIDAVAMCVNDIIVQGAEPLYFLDYLALGKAIPEKVEQIVKGVAEGCQQAGCSLIGGETAEMPGMYKEDEYDIGGFAVGAVEKRNIISGETIQSGDVIVGISSSGIHSNGFSLVRKVLLEEAKLSLDDYVASLGKTLGEELLTPTKIYANQVLSLIKTMDIKGMAHITGGGFAENIPRMLPLGLGAKINSNAWKVPEIFNLIQKIGNLADCEMRSVFNMGIGFALTVAKEDAEKAVRLLNQLGETAFIIGKVTAESGVSFE</sequence>
<keyword evidence="7 12" id="KW-0067">ATP-binding</keyword>
<evidence type="ECO:0000256" key="9">
    <source>
        <dbReference type="ARBA" id="ARBA00032931"/>
    </source>
</evidence>
<dbReference type="UniPathway" id="UPA00074">
    <property type="reaction ID" value="UER00129"/>
</dbReference>
<dbReference type="AlphaFoldDB" id="A0A263BR98"/>
<dbReference type="EC" id="6.3.3.1" evidence="3 12"/>
<dbReference type="NCBIfam" id="TIGR00878">
    <property type="entry name" value="purM"/>
    <property type="match status" value="1"/>
</dbReference>
<evidence type="ECO:0000256" key="8">
    <source>
        <dbReference type="ARBA" id="ARBA00031908"/>
    </source>
</evidence>
<evidence type="ECO:0000256" key="2">
    <source>
        <dbReference type="ARBA" id="ARBA00010280"/>
    </source>
</evidence>
<comment type="similarity">
    <text evidence="2 12">Belongs to the AIR synthase family.</text>
</comment>
<protein>
    <recommendedName>
        <fullName evidence="4 12">Phosphoribosylformylglycinamidine cyclo-ligase</fullName>
        <ecNumber evidence="3 12">6.3.3.1</ecNumber>
    </recommendedName>
    <alternativeName>
        <fullName evidence="9 12">AIR synthase</fullName>
    </alternativeName>
    <alternativeName>
        <fullName evidence="10 12">AIRS</fullName>
    </alternativeName>
    <alternativeName>
        <fullName evidence="8 12">Phosphoribosyl-aminoimidazole synthetase</fullName>
    </alternativeName>
</protein>
<evidence type="ECO:0000256" key="12">
    <source>
        <dbReference type="HAMAP-Rule" id="MF_00741"/>
    </source>
</evidence>
<feature type="domain" description="PurM-like C-terminal" evidence="14">
    <location>
        <begin position="173"/>
        <end position="339"/>
    </location>
</feature>
<keyword evidence="12" id="KW-0963">Cytoplasm</keyword>
<name>A0A263BR98_9BACI</name>
<comment type="subcellular location">
    <subcellularLocation>
        <location evidence="12">Cytoplasm</location>
    </subcellularLocation>
</comment>
<dbReference type="GO" id="GO:0046084">
    <property type="term" value="P:adenine biosynthetic process"/>
    <property type="evidence" value="ECO:0007669"/>
    <property type="project" value="TreeGrafter"/>
</dbReference>
<dbReference type="SUPFAM" id="SSF55326">
    <property type="entry name" value="PurM N-terminal domain-like"/>
    <property type="match status" value="1"/>
</dbReference>